<feature type="compositionally biased region" description="Polar residues" evidence="3">
    <location>
        <begin position="323"/>
        <end position="334"/>
    </location>
</feature>
<dbReference type="GeneID" id="17322072"/>
<dbReference type="GO" id="GO:0003723">
    <property type="term" value="F:RNA binding"/>
    <property type="evidence" value="ECO:0007669"/>
    <property type="project" value="UniProtKB-UniRule"/>
</dbReference>
<dbReference type="EMBL" id="HG001696">
    <property type="protein sequence ID" value="CDF34538.1"/>
    <property type="molecule type" value="Genomic_DNA"/>
</dbReference>
<evidence type="ECO:0000259" key="4">
    <source>
        <dbReference type="SMART" id="SM00322"/>
    </source>
</evidence>
<dbReference type="InterPro" id="IPR004087">
    <property type="entry name" value="KH_dom"/>
</dbReference>
<dbReference type="KEGG" id="ccp:CHC_T00010166001"/>
<feature type="region of interest" description="Disordered" evidence="3">
    <location>
        <begin position="420"/>
        <end position="468"/>
    </location>
</feature>
<feature type="domain" description="K Homology" evidence="4">
    <location>
        <begin position="151"/>
        <end position="224"/>
    </location>
</feature>
<evidence type="ECO:0000256" key="2">
    <source>
        <dbReference type="PROSITE-ProRule" id="PRU00117"/>
    </source>
</evidence>
<protein>
    <submittedName>
        <fullName evidence="5">KH domain-containing protein</fullName>
    </submittedName>
</protein>
<feature type="domain" description="K Homology" evidence="4">
    <location>
        <begin position="246"/>
        <end position="319"/>
    </location>
</feature>
<dbReference type="OrthoDB" id="5204190at2759"/>
<dbReference type="PROSITE" id="PS50084">
    <property type="entry name" value="KH_TYPE_1"/>
    <property type="match status" value="3"/>
</dbReference>
<feature type="region of interest" description="Disordered" evidence="3">
    <location>
        <begin position="526"/>
        <end position="566"/>
    </location>
</feature>
<organism evidence="5 6">
    <name type="scientific">Chondrus crispus</name>
    <name type="common">Carrageen Irish moss</name>
    <name type="synonym">Polymorpha crispa</name>
    <dbReference type="NCBI Taxonomy" id="2769"/>
    <lineage>
        <taxon>Eukaryota</taxon>
        <taxon>Rhodophyta</taxon>
        <taxon>Florideophyceae</taxon>
        <taxon>Rhodymeniophycidae</taxon>
        <taxon>Gigartinales</taxon>
        <taxon>Gigartinaceae</taxon>
        <taxon>Chondrus</taxon>
    </lineage>
</organism>
<dbReference type="STRING" id="2769.R7Q9V2"/>
<dbReference type="OMA" id="MCRREIS"/>
<feature type="region of interest" description="Disordered" evidence="3">
    <location>
        <begin position="323"/>
        <end position="378"/>
    </location>
</feature>
<feature type="compositionally biased region" description="Polar residues" evidence="3">
    <location>
        <begin position="427"/>
        <end position="462"/>
    </location>
</feature>
<feature type="compositionally biased region" description="Basic residues" evidence="3">
    <location>
        <begin position="27"/>
        <end position="42"/>
    </location>
</feature>
<dbReference type="PANTHER" id="PTHR10288">
    <property type="entry name" value="KH DOMAIN CONTAINING RNA BINDING PROTEIN"/>
    <property type="match status" value="1"/>
</dbReference>
<dbReference type="Gene3D" id="3.30.1370.10">
    <property type="entry name" value="K Homology domain, type 1"/>
    <property type="match status" value="3"/>
</dbReference>
<evidence type="ECO:0000313" key="5">
    <source>
        <dbReference type="EMBL" id="CDF34538.1"/>
    </source>
</evidence>
<feature type="domain" description="K Homology" evidence="4">
    <location>
        <begin position="48"/>
        <end position="118"/>
    </location>
</feature>
<feature type="region of interest" description="Disordered" evidence="3">
    <location>
        <begin position="119"/>
        <end position="153"/>
    </location>
</feature>
<reference evidence="6" key="1">
    <citation type="journal article" date="2013" name="Proc. Natl. Acad. Sci. U.S.A.">
        <title>Genome structure and metabolic features in the red seaweed Chondrus crispus shed light on evolution of the Archaeplastida.</title>
        <authorList>
            <person name="Collen J."/>
            <person name="Porcel B."/>
            <person name="Carre W."/>
            <person name="Ball S.G."/>
            <person name="Chaparro C."/>
            <person name="Tonon T."/>
            <person name="Barbeyron T."/>
            <person name="Michel G."/>
            <person name="Noel B."/>
            <person name="Valentin K."/>
            <person name="Elias M."/>
            <person name="Artiguenave F."/>
            <person name="Arun A."/>
            <person name="Aury J.M."/>
            <person name="Barbosa-Neto J.F."/>
            <person name="Bothwell J.H."/>
            <person name="Bouget F.Y."/>
            <person name="Brillet L."/>
            <person name="Cabello-Hurtado F."/>
            <person name="Capella-Gutierrez S."/>
            <person name="Charrier B."/>
            <person name="Cladiere L."/>
            <person name="Cock J.M."/>
            <person name="Coelho S.M."/>
            <person name="Colleoni C."/>
            <person name="Czjzek M."/>
            <person name="Da Silva C."/>
            <person name="Delage L."/>
            <person name="Denoeud F."/>
            <person name="Deschamps P."/>
            <person name="Dittami S.M."/>
            <person name="Gabaldon T."/>
            <person name="Gachon C.M."/>
            <person name="Groisillier A."/>
            <person name="Herve C."/>
            <person name="Jabbari K."/>
            <person name="Katinka M."/>
            <person name="Kloareg B."/>
            <person name="Kowalczyk N."/>
            <person name="Labadie K."/>
            <person name="Leblanc C."/>
            <person name="Lopez P.J."/>
            <person name="McLachlan D.H."/>
            <person name="Meslet-Cladiere L."/>
            <person name="Moustafa A."/>
            <person name="Nehr Z."/>
            <person name="Nyvall Collen P."/>
            <person name="Panaud O."/>
            <person name="Partensky F."/>
            <person name="Poulain J."/>
            <person name="Rensing S.A."/>
            <person name="Rousvoal S."/>
            <person name="Samson G."/>
            <person name="Symeonidi A."/>
            <person name="Weissenbach J."/>
            <person name="Zambounis A."/>
            <person name="Wincker P."/>
            <person name="Boyen C."/>
        </authorList>
    </citation>
    <scope>NUCLEOTIDE SEQUENCE [LARGE SCALE GENOMIC DNA]</scope>
    <source>
        <strain evidence="6">cv. Stackhouse</strain>
    </source>
</reference>
<feature type="compositionally biased region" description="Low complexity" evidence="3">
    <location>
        <begin position="526"/>
        <end position="545"/>
    </location>
</feature>
<gene>
    <name evidence="5" type="ORF">CHC_T00010166001</name>
</gene>
<dbReference type="RefSeq" id="XP_005714357.1">
    <property type="nucleotide sequence ID" value="XM_005714300.1"/>
</dbReference>
<dbReference type="InterPro" id="IPR036612">
    <property type="entry name" value="KH_dom_type_1_sf"/>
</dbReference>
<feature type="compositionally biased region" description="Polar residues" evidence="3">
    <location>
        <begin position="132"/>
        <end position="144"/>
    </location>
</feature>
<dbReference type="SMART" id="SM00322">
    <property type="entry name" value="KH"/>
    <property type="match status" value="3"/>
</dbReference>
<keyword evidence="1" id="KW-0677">Repeat</keyword>
<keyword evidence="6" id="KW-1185">Reference proteome</keyword>
<dbReference type="SUPFAM" id="SSF54791">
    <property type="entry name" value="Eukaryotic type KH-domain (KH-domain type I)"/>
    <property type="match status" value="3"/>
</dbReference>
<dbReference type="Pfam" id="PF00013">
    <property type="entry name" value="KH_1"/>
    <property type="match status" value="3"/>
</dbReference>
<dbReference type="CDD" id="cd00105">
    <property type="entry name" value="KH-I"/>
    <property type="match status" value="2"/>
</dbReference>
<name>R7Q9V2_CHOCR</name>
<sequence>MPYPQPPPMPMMGTVIPLVPPQISPHQQRHHQQHHHHHHLQHPHLLNQPTTYQLWVPQERVGAVIGGQGTVIRSLQERSGATIQVHNDTVRGDRKLFTIFGTLAQYDIAKQLISDIVEKPRQSHGSSHAGPHSTSDRSPYSQSGDHGPRSGDVWKTVYVPTSCVGLVIGRNGETIRNLQDRSGADIKVTPDEEAQPGADTRSILLSGTDEAISTAHQLVSEIVMDAKSRRPPHSGPQVGFALNGQSLVFEVLSIPNEKVGLIIGKKGATIRDLQMRSGAKIQVTKDESSVQSDGTRPVTLTGMRANVDEAKAMIASKINMPMSQSSTANPVYNNSPPQPGPSSTSPGGPSQPGPGYMVPNLYEPAFQNGQQPFQQGYDANDANAQSRAMAYFQYVGYNNYMAQQRQFQSHMPMHFPIPQQQQLEQQAPSANSSQDQQEASGQPSQYSPTPLQQGQQLESIQGSPGIAQRDASGNIVMYPAQQYQQLSPHMAGHQMYSTGPPNRMFSRREQVQAAQVRAQMVMHAQAHAHAQAQAQAHAQAQAEAQGESEARLQTHEPLVPTPEDDG</sequence>
<proteinExistence type="predicted"/>
<dbReference type="Gramene" id="CDF34538">
    <property type="protein sequence ID" value="CDF34538"/>
    <property type="gene ID" value="CHC_T00010166001"/>
</dbReference>
<feature type="region of interest" description="Disordered" evidence="3">
    <location>
        <begin position="24"/>
        <end position="43"/>
    </location>
</feature>
<accession>R7Q9V2</accession>
<dbReference type="Proteomes" id="UP000012073">
    <property type="component" value="Unassembled WGS sequence"/>
</dbReference>
<evidence type="ECO:0000256" key="1">
    <source>
        <dbReference type="ARBA" id="ARBA00022737"/>
    </source>
</evidence>
<keyword evidence="2" id="KW-0694">RNA-binding</keyword>
<dbReference type="InterPro" id="IPR004088">
    <property type="entry name" value="KH_dom_type_1"/>
</dbReference>
<dbReference type="AlphaFoldDB" id="R7Q9V2"/>
<evidence type="ECO:0000313" key="6">
    <source>
        <dbReference type="Proteomes" id="UP000012073"/>
    </source>
</evidence>
<evidence type="ECO:0000256" key="3">
    <source>
        <dbReference type="SAM" id="MobiDB-lite"/>
    </source>
</evidence>